<dbReference type="PANTHER" id="PTHR10302">
    <property type="entry name" value="SINGLE-STRANDED DNA-BINDING PROTEIN"/>
    <property type="match status" value="1"/>
</dbReference>
<evidence type="ECO:0000256" key="1">
    <source>
        <dbReference type="PROSITE-ProRule" id="PRU00252"/>
    </source>
</evidence>
<dbReference type="OrthoDB" id="669963at2759"/>
<dbReference type="GO" id="GO:0003697">
    <property type="term" value="F:single-stranded DNA binding"/>
    <property type="evidence" value="ECO:0007669"/>
    <property type="project" value="InterPro"/>
</dbReference>
<dbReference type="Gramene" id="Vigun04g001800.1.v1.2">
    <property type="protein sequence ID" value="Vigun04g001800.1.v1.2"/>
    <property type="gene ID" value="Vigun04g001800.v1.2"/>
</dbReference>
<feature type="compositionally biased region" description="Basic and acidic residues" evidence="2">
    <location>
        <begin position="363"/>
        <end position="378"/>
    </location>
</feature>
<gene>
    <name evidence="3" type="ORF">DEO72_LG5g23</name>
</gene>
<dbReference type="AlphaFoldDB" id="A0A4D6LTU3"/>
<protein>
    <submittedName>
        <fullName evidence="3">Single-stranded DNA-binding protein</fullName>
    </submittedName>
</protein>
<dbReference type="PROSITE" id="PS50935">
    <property type="entry name" value="SSB"/>
    <property type="match status" value="1"/>
</dbReference>
<dbReference type="Gramene" id="Vigun04g001800.2.v1.2">
    <property type="protein sequence ID" value="Vigun04g001800.2.v1.2"/>
    <property type="gene ID" value="Vigun04g001800.v1.2"/>
</dbReference>
<reference evidence="3 4" key="1">
    <citation type="submission" date="2019-04" db="EMBL/GenBank/DDBJ databases">
        <title>An improved genome assembly and genetic linkage map for asparagus bean, Vigna unguiculata ssp. sesquipedialis.</title>
        <authorList>
            <person name="Xia Q."/>
            <person name="Zhang R."/>
            <person name="Dong Y."/>
        </authorList>
    </citation>
    <scope>NUCLEOTIDE SEQUENCE [LARGE SCALE GENOMIC DNA]</scope>
    <source>
        <tissue evidence="3">Leaf</tissue>
    </source>
</reference>
<dbReference type="InterPro" id="IPR000424">
    <property type="entry name" value="Primosome_PriB/ssb"/>
</dbReference>
<feature type="compositionally biased region" description="Basic and acidic residues" evidence="2">
    <location>
        <begin position="401"/>
        <end position="413"/>
    </location>
</feature>
<name>A0A4D6LTU3_VIGUN</name>
<dbReference type="PANTHER" id="PTHR10302:SF0">
    <property type="entry name" value="SINGLE-STRANDED DNA-BINDING PROTEIN, MITOCHONDRIAL"/>
    <property type="match status" value="1"/>
</dbReference>
<dbReference type="Proteomes" id="UP000501690">
    <property type="component" value="Linkage Group LG5"/>
</dbReference>
<evidence type="ECO:0000313" key="4">
    <source>
        <dbReference type="Proteomes" id="UP000501690"/>
    </source>
</evidence>
<dbReference type="InterPro" id="IPR011344">
    <property type="entry name" value="ssDNA-bd"/>
</dbReference>
<keyword evidence="1 3" id="KW-0238">DNA-binding</keyword>
<dbReference type="GO" id="GO:0006264">
    <property type="term" value="P:mitochondrial DNA replication"/>
    <property type="evidence" value="ECO:0007669"/>
    <property type="project" value="TreeGrafter"/>
</dbReference>
<feature type="region of interest" description="Disordered" evidence="2">
    <location>
        <begin position="363"/>
        <end position="413"/>
    </location>
</feature>
<sequence>MNYWVRQQFGKGGRDSSVSLLVLFLRSYATRRSKPTPPEIPFQPKLANAVNLIGQLLTPLQFHQSPEGNAWATAVITRQESPSSPLLSIPLLFEGDLAHTAKCHLKLNDFIHIAGNLTTDPHGLHPQHHHHQTNIQVMVQTLNFVQGYPQLNTTTASSTTKILPFSQSEEHDINPSRKDIRAKQSEELDKDNSWKDLLDNPVEWWDLRSTEENPKGAAFERKTNGELLFISSSTPKWVQEKLELVTIDLKPEPKHSISSAKKNPDSSMSSWIDLVDNPKQWWDFRDSKQNGLVHPKHPDFKRKDGSVSLWLSNCTTFVLSKLKGLEFEVPVVKSKKAKDSKGGDVSWNDLVQNPAKWWDNRVDKRNEKAPDFKHKETGEGLWLGSSPSWVLDKLPPVKPKKGVETDRKSTLVS</sequence>
<evidence type="ECO:0000313" key="3">
    <source>
        <dbReference type="EMBL" id="QCD91967.1"/>
    </source>
</evidence>
<proteinExistence type="predicted"/>
<dbReference type="GO" id="GO:0042645">
    <property type="term" value="C:mitochondrial nucleoid"/>
    <property type="evidence" value="ECO:0007669"/>
    <property type="project" value="TreeGrafter"/>
</dbReference>
<evidence type="ECO:0000256" key="2">
    <source>
        <dbReference type="SAM" id="MobiDB-lite"/>
    </source>
</evidence>
<keyword evidence="4" id="KW-1185">Reference proteome</keyword>
<organism evidence="3 4">
    <name type="scientific">Vigna unguiculata</name>
    <name type="common">Cowpea</name>
    <dbReference type="NCBI Taxonomy" id="3917"/>
    <lineage>
        <taxon>Eukaryota</taxon>
        <taxon>Viridiplantae</taxon>
        <taxon>Streptophyta</taxon>
        <taxon>Embryophyta</taxon>
        <taxon>Tracheophyta</taxon>
        <taxon>Spermatophyta</taxon>
        <taxon>Magnoliopsida</taxon>
        <taxon>eudicotyledons</taxon>
        <taxon>Gunneridae</taxon>
        <taxon>Pentapetalae</taxon>
        <taxon>rosids</taxon>
        <taxon>fabids</taxon>
        <taxon>Fabales</taxon>
        <taxon>Fabaceae</taxon>
        <taxon>Papilionoideae</taxon>
        <taxon>50 kb inversion clade</taxon>
        <taxon>NPAAA clade</taxon>
        <taxon>indigoferoid/millettioid clade</taxon>
        <taxon>Phaseoleae</taxon>
        <taxon>Vigna</taxon>
    </lineage>
</organism>
<dbReference type="EMBL" id="CP039349">
    <property type="protein sequence ID" value="QCD91967.1"/>
    <property type="molecule type" value="Genomic_DNA"/>
</dbReference>
<accession>A0A4D6LTU3</accession>